<keyword evidence="3" id="KW-1003">Cell membrane</keyword>
<dbReference type="Pfam" id="PF04290">
    <property type="entry name" value="DctQ"/>
    <property type="match status" value="1"/>
</dbReference>
<proteinExistence type="inferred from homology"/>
<keyword evidence="5 9" id="KW-0812">Transmembrane</keyword>
<dbReference type="RefSeq" id="WP_160382432.1">
    <property type="nucleotide sequence ID" value="NZ_WNXQ01000004.1"/>
</dbReference>
<keyword evidence="4 9" id="KW-0997">Cell inner membrane</keyword>
<accession>A0A844W205</accession>
<dbReference type="GO" id="GO:0005886">
    <property type="term" value="C:plasma membrane"/>
    <property type="evidence" value="ECO:0007669"/>
    <property type="project" value="UniProtKB-SubCell"/>
</dbReference>
<evidence type="ECO:0000256" key="3">
    <source>
        <dbReference type="ARBA" id="ARBA00022475"/>
    </source>
</evidence>
<dbReference type="InterPro" id="IPR007387">
    <property type="entry name" value="TRAP_DctQ"/>
</dbReference>
<keyword evidence="2 9" id="KW-0813">Transport</keyword>
<reference evidence="11 12" key="1">
    <citation type="submission" date="2019-11" db="EMBL/GenBank/DDBJ databases">
        <title>Pseudooceanicola pacifica sp. nov., isolated from deep-sea sediment of the Pacific Ocean.</title>
        <authorList>
            <person name="Lyu L."/>
        </authorList>
    </citation>
    <scope>NUCLEOTIDE SEQUENCE [LARGE SCALE GENOMIC DNA]</scope>
    <source>
        <strain evidence="11 12">216_PA32_1</strain>
    </source>
</reference>
<comment type="subcellular location">
    <subcellularLocation>
        <location evidence="1 9">Cell inner membrane</location>
        <topology evidence="1 9">Multi-pass membrane protein</topology>
    </subcellularLocation>
</comment>
<keyword evidence="12" id="KW-1185">Reference proteome</keyword>
<dbReference type="InterPro" id="IPR055348">
    <property type="entry name" value="DctQ"/>
</dbReference>
<evidence type="ECO:0000256" key="2">
    <source>
        <dbReference type="ARBA" id="ARBA00022448"/>
    </source>
</evidence>
<comment type="caution">
    <text evidence="11">The sequence shown here is derived from an EMBL/GenBank/DDBJ whole genome shotgun (WGS) entry which is preliminary data.</text>
</comment>
<comment type="subunit">
    <text evidence="9">The complex comprises the extracytoplasmic solute receptor protein and the two transmembrane proteins.</text>
</comment>
<protein>
    <recommendedName>
        <fullName evidence="9">TRAP transporter small permease protein</fullName>
    </recommendedName>
</protein>
<gene>
    <name evidence="11" type="ORF">GLS40_09035</name>
</gene>
<feature type="transmembrane region" description="Helical" evidence="9">
    <location>
        <begin position="12"/>
        <end position="34"/>
    </location>
</feature>
<evidence type="ECO:0000313" key="11">
    <source>
        <dbReference type="EMBL" id="MWB78166.1"/>
    </source>
</evidence>
<evidence type="ECO:0000256" key="5">
    <source>
        <dbReference type="ARBA" id="ARBA00022692"/>
    </source>
</evidence>
<evidence type="ECO:0000256" key="9">
    <source>
        <dbReference type="RuleBase" id="RU369079"/>
    </source>
</evidence>
<feature type="transmembrane region" description="Helical" evidence="9">
    <location>
        <begin position="124"/>
        <end position="147"/>
    </location>
</feature>
<dbReference type="Proteomes" id="UP000443843">
    <property type="component" value="Unassembled WGS sequence"/>
</dbReference>
<evidence type="ECO:0000313" key="12">
    <source>
        <dbReference type="Proteomes" id="UP000443843"/>
    </source>
</evidence>
<comment type="similarity">
    <text evidence="8 9">Belongs to the TRAP transporter small permease family.</text>
</comment>
<name>A0A844W205_9RHOB</name>
<evidence type="ECO:0000256" key="8">
    <source>
        <dbReference type="ARBA" id="ARBA00038436"/>
    </source>
</evidence>
<organism evidence="11 12">
    <name type="scientific">Pseudooceanicola pacificus</name>
    <dbReference type="NCBI Taxonomy" id="2676438"/>
    <lineage>
        <taxon>Bacteria</taxon>
        <taxon>Pseudomonadati</taxon>
        <taxon>Pseudomonadota</taxon>
        <taxon>Alphaproteobacteria</taxon>
        <taxon>Rhodobacterales</taxon>
        <taxon>Paracoccaceae</taxon>
        <taxon>Pseudooceanicola</taxon>
    </lineage>
</organism>
<dbReference type="PANTHER" id="PTHR35011">
    <property type="entry name" value="2,3-DIKETO-L-GULONATE TRAP TRANSPORTER SMALL PERMEASE PROTEIN YIAM"/>
    <property type="match status" value="1"/>
</dbReference>
<feature type="transmembrane region" description="Helical" evidence="9">
    <location>
        <begin position="82"/>
        <end position="104"/>
    </location>
</feature>
<evidence type="ECO:0000259" key="10">
    <source>
        <dbReference type="Pfam" id="PF04290"/>
    </source>
</evidence>
<dbReference type="AlphaFoldDB" id="A0A844W205"/>
<evidence type="ECO:0000256" key="6">
    <source>
        <dbReference type="ARBA" id="ARBA00022989"/>
    </source>
</evidence>
<dbReference type="GO" id="GO:0015740">
    <property type="term" value="P:C4-dicarboxylate transport"/>
    <property type="evidence" value="ECO:0007669"/>
    <property type="project" value="TreeGrafter"/>
</dbReference>
<evidence type="ECO:0000256" key="7">
    <source>
        <dbReference type="ARBA" id="ARBA00023136"/>
    </source>
</evidence>
<feature type="domain" description="Tripartite ATP-independent periplasmic transporters DctQ component" evidence="10">
    <location>
        <begin position="20"/>
        <end position="144"/>
    </location>
</feature>
<feature type="transmembrane region" description="Helical" evidence="9">
    <location>
        <begin position="40"/>
        <end position="62"/>
    </location>
</feature>
<sequence>MLRQIEKAIRFVAAVLLFLLMMLTFIDVIGRNFFNRPLNGAAELTELSLGAIVFLMLPLIAIRQSHIVVDLFDFVPSRIFKAAQAITGIVVGVFFFGMMAWRLWHLGDSTARYNDLTPTLKLPIAPLVYGMAVFAAITAVCILAIGVRHLWRPSARRPAERDVDAANLASGGTNG</sequence>
<evidence type="ECO:0000256" key="1">
    <source>
        <dbReference type="ARBA" id="ARBA00004429"/>
    </source>
</evidence>
<dbReference type="PANTHER" id="PTHR35011:SF2">
    <property type="entry name" value="2,3-DIKETO-L-GULONATE TRAP TRANSPORTER SMALL PERMEASE PROTEIN YIAM"/>
    <property type="match status" value="1"/>
</dbReference>
<dbReference type="GO" id="GO:0022857">
    <property type="term" value="F:transmembrane transporter activity"/>
    <property type="evidence" value="ECO:0007669"/>
    <property type="project" value="UniProtKB-UniRule"/>
</dbReference>
<dbReference type="EMBL" id="WNXQ01000004">
    <property type="protein sequence ID" value="MWB78166.1"/>
    <property type="molecule type" value="Genomic_DNA"/>
</dbReference>
<comment type="function">
    <text evidence="9">Part of the tripartite ATP-independent periplasmic (TRAP) transport system.</text>
</comment>
<evidence type="ECO:0000256" key="4">
    <source>
        <dbReference type="ARBA" id="ARBA00022519"/>
    </source>
</evidence>
<keyword evidence="7 9" id="KW-0472">Membrane</keyword>
<keyword evidence="6 9" id="KW-1133">Transmembrane helix</keyword>